<dbReference type="RefSeq" id="XP_014477864.1">
    <property type="nucleotide sequence ID" value="XM_014622378.1"/>
</dbReference>
<evidence type="ECO:0000256" key="7">
    <source>
        <dbReference type="ARBA" id="ARBA00035138"/>
    </source>
</evidence>
<evidence type="ECO:0000313" key="9">
    <source>
        <dbReference type="Proteomes" id="UP000515204"/>
    </source>
</evidence>
<keyword evidence="5" id="KW-0496">Mitochondrion</keyword>
<protein>
    <recommendedName>
        <fullName evidence="7">Small ribosomal subunit protein mS26</fullName>
    </recommendedName>
    <alternativeName>
        <fullName evidence="8">28S ribosomal protein S26, mitochondrial</fullName>
    </alternativeName>
</protein>
<keyword evidence="3" id="KW-0809">Transit peptide</keyword>
<evidence type="ECO:0000256" key="4">
    <source>
        <dbReference type="ARBA" id="ARBA00022980"/>
    </source>
</evidence>
<keyword evidence="4 10" id="KW-0689">Ribosomal protein</keyword>
<dbReference type="CTD" id="64949"/>
<evidence type="ECO:0000256" key="5">
    <source>
        <dbReference type="ARBA" id="ARBA00023128"/>
    </source>
</evidence>
<dbReference type="PANTHER" id="PTHR21035">
    <property type="entry name" value="28S RIBOSOMAL PROTEIN S26, MITOCHONDRIAL"/>
    <property type="match status" value="1"/>
</dbReference>
<evidence type="ECO:0000256" key="3">
    <source>
        <dbReference type="ARBA" id="ARBA00022946"/>
    </source>
</evidence>
<dbReference type="Proteomes" id="UP000515204">
    <property type="component" value="Unplaced"/>
</dbReference>
<sequence>MMQATRMMMRSSSIYESFIPNSVYTQCIRWKRRPIWLPTGKKRIFRVPKRPVIPIEDEMELQRLYNNYRTFMRSLRLHITNAVAESEVQFDEAKLKQAEEEDFQACSAINDEWNANVAKIREAKHVELRETYKKKAFEKMVKREAMLGNLREQVDEKIRKAKEEAVTFITAENIDAMIEECLANVVDHNRAIDLQGNWYDGKHPAMPTDEKMATQSTVVQQ</sequence>
<dbReference type="OrthoDB" id="5988811at2759"/>
<evidence type="ECO:0000256" key="6">
    <source>
        <dbReference type="ARBA" id="ARBA00023274"/>
    </source>
</evidence>
<dbReference type="PANTHER" id="PTHR21035:SF2">
    <property type="entry name" value="SMALL RIBOSOMAL SUBUNIT PROTEIN MS26"/>
    <property type="match status" value="1"/>
</dbReference>
<keyword evidence="6" id="KW-0687">Ribonucleoprotein</keyword>
<gene>
    <name evidence="10 11" type="primary">LOC106746141</name>
</gene>
<evidence type="ECO:0000313" key="10">
    <source>
        <dbReference type="RefSeq" id="XP_014477864.1"/>
    </source>
</evidence>
<evidence type="ECO:0000313" key="11">
    <source>
        <dbReference type="RefSeq" id="XP_014477865.1"/>
    </source>
</evidence>
<comment type="similarity">
    <text evidence="2">Belongs to the mitochondrion-specific ribosomal protein mS26 family.</text>
</comment>
<organism evidence="9 11">
    <name type="scientific">Dinoponera quadriceps</name>
    <name type="common">South American ant</name>
    <dbReference type="NCBI Taxonomy" id="609295"/>
    <lineage>
        <taxon>Eukaryota</taxon>
        <taxon>Metazoa</taxon>
        <taxon>Ecdysozoa</taxon>
        <taxon>Arthropoda</taxon>
        <taxon>Hexapoda</taxon>
        <taxon>Insecta</taxon>
        <taxon>Pterygota</taxon>
        <taxon>Neoptera</taxon>
        <taxon>Endopterygota</taxon>
        <taxon>Hymenoptera</taxon>
        <taxon>Apocrita</taxon>
        <taxon>Aculeata</taxon>
        <taxon>Formicoidea</taxon>
        <taxon>Formicidae</taxon>
        <taxon>Ponerinae</taxon>
        <taxon>Ponerini</taxon>
        <taxon>Dinoponera</taxon>
    </lineage>
</organism>
<dbReference type="AlphaFoldDB" id="A0A6P3XHB6"/>
<dbReference type="Pfam" id="PF14943">
    <property type="entry name" value="MRP-S26"/>
    <property type="match status" value="1"/>
</dbReference>
<proteinExistence type="inferred from homology"/>
<dbReference type="InterPro" id="IPR026140">
    <property type="entry name" value="Ribosomal_mS26"/>
</dbReference>
<comment type="subcellular location">
    <subcellularLocation>
        <location evidence="1">Mitochondrion</location>
    </subcellularLocation>
</comment>
<name>A0A6P3XHB6_DINQU</name>
<dbReference type="KEGG" id="dqu:106746141"/>
<dbReference type="RefSeq" id="XP_014477865.1">
    <property type="nucleotide sequence ID" value="XM_014622379.1"/>
</dbReference>
<dbReference type="GO" id="GO:0005763">
    <property type="term" value="C:mitochondrial small ribosomal subunit"/>
    <property type="evidence" value="ECO:0007669"/>
    <property type="project" value="InterPro"/>
</dbReference>
<reference evidence="10 11" key="1">
    <citation type="submission" date="2025-04" db="UniProtKB">
        <authorList>
            <consortium name="RefSeq"/>
        </authorList>
    </citation>
    <scope>IDENTIFICATION</scope>
</reference>
<evidence type="ECO:0000256" key="1">
    <source>
        <dbReference type="ARBA" id="ARBA00004173"/>
    </source>
</evidence>
<keyword evidence="9" id="KW-1185">Reference proteome</keyword>
<evidence type="ECO:0000256" key="8">
    <source>
        <dbReference type="ARBA" id="ARBA00035344"/>
    </source>
</evidence>
<dbReference type="GeneID" id="106746141"/>
<evidence type="ECO:0000256" key="2">
    <source>
        <dbReference type="ARBA" id="ARBA00009672"/>
    </source>
</evidence>
<accession>A0A6P3XHB6</accession>